<keyword evidence="4" id="KW-0472">Membrane</keyword>
<dbReference type="Gene3D" id="2.60.40.10">
    <property type="entry name" value="Immunoglobulins"/>
    <property type="match status" value="2"/>
</dbReference>
<evidence type="ECO:0000256" key="4">
    <source>
        <dbReference type="SAM" id="Phobius"/>
    </source>
</evidence>
<organism evidence="6 7">
    <name type="scientific">Aurantimicrobium photophilum</name>
    <dbReference type="NCBI Taxonomy" id="1987356"/>
    <lineage>
        <taxon>Bacteria</taxon>
        <taxon>Bacillati</taxon>
        <taxon>Actinomycetota</taxon>
        <taxon>Actinomycetes</taxon>
        <taxon>Micrococcales</taxon>
        <taxon>Microbacteriaceae</taxon>
        <taxon>Aurantimicrobium</taxon>
    </lineage>
</organism>
<dbReference type="Pfam" id="PF17963">
    <property type="entry name" value="Big_9"/>
    <property type="match status" value="5"/>
</dbReference>
<dbReference type="PROSITE" id="PS50853">
    <property type="entry name" value="FN3"/>
    <property type="match status" value="2"/>
</dbReference>
<evidence type="ECO:0000313" key="6">
    <source>
        <dbReference type="EMBL" id="AWR21742.1"/>
    </source>
</evidence>
<sequence length="1910" mass="197405">MIRSWLRRLLGATPRRRTIIKWTAATSVLSLLVIGALVATGYQAQRVNLDDGAVWVTNGDKQAIGRANTKVFELNTVLTTDSSQMDLVQNAQHVFLINDATRSLDVVDQATGEVSESIPLPQDVTYAALSGDNVILHAPSSGDVWVIPAATISTFDAQTQPANFTVGADSVVAVNAQGFLVGVSAKLGTLSSINTLTSVTPESKTLDAKLNTGKLEITLVGDRWAVLDRESAMLITAGRVISVSATATELAQAKLQLPSAVGVNASNNASTNVSGTLSVLLATSSGLSAINLDSGETSLITAANGRPAAPLIDGDCGYAAWSGGTVWSKCGSAGDSTDNAESMSGSAQLTFRVSDGVIALNDAATGLVWAVQGGVRLIDNWDSLLAQQAQEQQVVQTNNADAPEYDKNPAPPVAVDDDLGARPGRVTALPVLLNDYDPNGDALVIDSVTGIPAGLGEIYINADRNQVMVRLAPDAAGATQFDYTISDGRGGEASATVTLNIRPDSENSPPVQARPTRTSVAMGGQVIVNVLGDWVDPDGDAIFVAAATTEEPDSLSYSPAGRVAFTDSGRGGGGNKQIALEVSDGRASGFGSVQVSVKAAGQVPIVAEAFAVIAVQGQPVTINPSPHIRGGTGVLSLTGVPAVPGLDIVTDFANFSFSVTASRTGSTYVTYAVTDGDATGSGLVRIDVIDPPEVSAQPITSAHAVYVPLQQSRTVDVTATDRDPAGGVLVVTGTMNVPLESGIQVEVVDHRLVRVTLTKPLDAAVSFGYRISNGISQSEGTITVVQTPAPVVAQAPVAVPDVVAVRVGDVISIPVLANDIHPDGGQLTLAPTLDQDVPSGAGLLFVSGNQLRFLAGNNPGTYSAVYRVNADNGQWASGTVTISVRAIDEDTNQAPNPRTVTARAMSGQTVRIPIPLVGIDPDGDSVQFVGLDTNPEKGSITSVGGDWIEYEASAYATGTDSFSYSVVDALGAQASATIRVGIAEPLAGGRNPIAVADNVIARPGYTVYVRALQNDSDPDGRPLSIVTVTPQDDSVTAEIVGDLVKITAPLTPGRYGLIYEIENDLAGSASNFITLDVQTQAPLAKPVISDAVVSLTDILGHNSVDVNVMANAFFADGPVSSLRPTIVNGYGQTARVISSNTVRVQVLAQSQIIPFSVAHPDDPSVTSTAFIWVPGTDDALPQRKRGVAPLTVVSEQTLRININDYVIAALGKNVKLTDSATVRATHADGSRLVVNDTTLSYTSEDRYFGPASISFEVTDGDSATSPGAHTATIVLPITVTPRENMPPVMMGANIDLEPGQEKTLDLVRVTRYPYVDDQDELEYTVSGAGQGVSATLDGQTLTLKASDDAAKGRTVPLTVTVKDKVADGSPGQIIIRIVPSTRPLAIPATDSIVAKRGETQTVDVLANDQATNPFPGQPLKVLSVRGLDGGNIPAGVTVTPSADKSTLTVTVSGNADPSDTTLEYEVADATNDPDRYVWGVINISVQDVPNAPQAPTRAAGFVSGTLTLSWPAPAANNSAITKYTVESDGGYRKECTSTICSLDGLPTGQRFRFTVSATNAIGTSQLSNWSEPLSADVIPAGPAQVNISTAAFDSSHPEGGGINVSWSAVGTPSGGSPVSKYVVTIIEDGTTVRASYDQPANVTSLPTLWLTPGHSYVARVTPQNNADTENWNTTSSGSIVAIGAPQPAGGLVATQTGANGETTLSWNPVGANGAGSVTYYVKGGTSSFSDGSCLAGYQSGATNVGSATSWNDNSSKSVGTYNYVVYADNGFSCVAQTTSLTIAQRIPGAASYDAASCLEFPLATPAVTCSTATNGQEFVIRVENPTVASLQSSIRTWQIQIGSTWVDLTEVAGASTPTYQIDKTAYFQAGGTSGTGQTVVIRGCTAAGDCGAGGSTSSGTPAPFYIPTQN</sequence>
<evidence type="ECO:0000259" key="5">
    <source>
        <dbReference type="PROSITE" id="PS50853"/>
    </source>
</evidence>
<dbReference type="PANTHER" id="PTHR13817:SF73">
    <property type="entry name" value="FIBRONECTIN TYPE-III DOMAIN-CONTAINING PROTEIN"/>
    <property type="match status" value="1"/>
</dbReference>
<evidence type="ECO:0000256" key="2">
    <source>
        <dbReference type="ARBA" id="ARBA00023295"/>
    </source>
</evidence>
<protein>
    <submittedName>
        <fullName evidence="6">Fibronectin type III domain protein</fullName>
    </submittedName>
</protein>
<dbReference type="SMART" id="SM00060">
    <property type="entry name" value="FN3"/>
    <property type="match status" value="3"/>
</dbReference>
<evidence type="ECO:0000313" key="7">
    <source>
        <dbReference type="Proteomes" id="UP000246894"/>
    </source>
</evidence>
<feature type="domain" description="Fibronectin type-III" evidence="5">
    <location>
        <begin position="1583"/>
        <end position="1682"/>
    </location>
</feature>
<keyword evidence="7" id="KW-1185">Reference proteome</keyword>
<evidence type="ECO:0000256" key="3">
    <source>
        <dbReference type="ARBA" id="ARBA00023326"/>
    </source>
</evidence>
<dbReference type="PANTHER" id="PTHR13817">
    <property type="entry name" value="TITIN"/>
    <property type="match status" value="1"/>
</dbReference>
<keyword evidence="4" id="KW-1133">Transmembrane helix</keyword>
<dbReference type="InterPro" id="IPR013783">
    <property type="entry name" value="Ig-like_fold"/>
</dbReference>
<dbReference type="SUPFAM" id="SSF49265">
    <property type="entry name" value="Fibronectin type III"/>
    <property type="match status" value="2"/>
</dbReference>
<reference evidence="6 7" key="1">
    <citation type="submission" date="2017-10" db="EMBL/GenBank/DDBJ databases">
        <title>Genome of an Actinobacterium that displays light-enhanced growth.</title>
        <authorList>
            <person name="Maresca J.A."/>
            <person name="Hempel P."/>
            <person name="Shevchenko O."/>
            <person name="Miller K.J."/>
            <person name="Hahn M.W."/>
        </authorList>
    </citation>
    <scope>NUCLEOTIDE SEQUENCE [LARGE SCALE GENOMIC DNA]</scope>
    <source>
        <strain evidence="6 7">MWH-Mo1</strain>
    </source>
</reference>
<dbReference type="InterPro" id="IPR050964">
    <property type="entry name" value="Striated_Muscle_Regulatory"/>
</dbReference>
<dbReference type="Proteomes" id="UP000246894">
    <property type="component" value="Chromosome"/>
</dbReference>
<dbReference type="NCBIfam" id="NF012211">
    <property type="entry name" value="tand_rpt_95"/>
    <property type="match status" value="1"/>
</dbReference>
<dbReference type="RefSeq" id="WP_110233872.1">
    <property type="nucleotide sequence ID" value="NZ_CP023994.1"/>
</dbReference>
<dbReference type="InterPro" id="IPR036116">
    <property type="entry name" value="FN3_sf"/>
</dbReference>
<keyword evidence="3" id="KW-0624">Polysaccharide degradation</keyword>
<dbReference type="EMBL" id="CP023994">
    <property type="protein sequence ID" value="AWR21742.1"/>
    <property type="molecule type" value="Genomic_DNA"/>
</dbReference>
<dbReference type="Gene3D" id="2.60.40.3440">
    <property type="match status" value="1"/>
</dbReference>
<dbReference type="KEGG" id="aum:AURMO_01149"/>
<keyword evidence="4" id="KW-0812">Transmembrane</keyword>
<feature type="transmembrane region" description="Helical" evidence="4">
    <location>
        <begin position="20"/>
        <end position="42"/>
    </location>
</feature>
<evidence type="ECO:0000256" key="1">
    <source>
        <dbReference type="ARBA" id="ARBA00022737"/>
    </source>
</evidence>
<proteinExistence type="predicted"/>
<dbReference type="Pfam" id="PF00041">
    <property type="entry name" value="fn3"/>
    <property type="match status" value="1"/>
</dbReference>
<keyword evidence="2" id="KW-0378">Hydrolase</keyword>
<keyword evidence="1" id="KW-0677">Repeat</keyword>
<gene>
    <name evidence="6" type="ORF">AURMO_01149</name>
</gene>
<feature type="domain" description="Fibronectin type-III" evidence="5">
    <location>
        <begin position="1491"/>
        <end position="1580"/>
    </location>
</feature>
<accession>A0A2Z3S6T0</accession>
<keyword evidence="3" id="KW-0119">Carbohydrate metabolism</keyword>
<dbReference type="GO" id="GO:0000272">
    <property type="term" value="P:polysaccharide catabolic process"/>
    <property type="evidence" value="ECO:0007669"/>
    <property type="project" value="UniProtKB-KW"/>
</dbReference>
<dbReference type="InterPro" id="IPR003961">
    <property type="entry name" value="FN3_dom"/>
</dbReference>
<keyword evidence="2" id="KW-0326">Glycosidase</keyword>
<dbReference type="GO" id="GO:0016798">
    <property type="term" value="F:hydrolase activity, acting on glycosyl bonds"/>
    <property type="evidence" value="ECO:0007669"/>
    <property type="project" value="UniProtKB-KW"/>
</dbReference>
<name>A0A2Z3S6T0_9MICO</name>
<dbReference type="OrthoDB" id="5241356at2"/>
<dbReference type="CDD" id="cd00063">
    <property type="entry name" value="FN3"/>
    <property type="match status" value="1"/>
</dbReference>